<feature type="coiled-coil region" evidence="1">
    <location>
        <begin position="178"/>
        <end position="231"/>
    </location>
</feature>
<evidence type="ECO:0000313" key="5">
    <source>
        <dbReference type="EMBL" id="CAL4791561.1"/>
    </source>
</evidence>
<keyword evidence="1" id="KW-0175">Coiled coil</keyword>
<feature type="region of interest" description="Disordered" evidence="2">
    <location>
        <begin position="330"/>
        <end position="363"/>
    </location>
</feature>
<evidence type="ECO:0000313" key="4">
    <source>
        <dbReference type="EMBL" id="CAL1157624.1"/>
    </source>
</evidence>
<feature type="compositionally biased region" description="Basic and acidic residues" evidence="2">
    <location>
        <begin position="340"/>
        <end position="350"/>
    </location>
</feature>
<dbReference type="Proteomes" id="UP001152797">
    <property type="component" value="Unassembled WGS sequence"/>
</dbReference>
<reference evidence="4" key="2">
    <citation type="submission" date="2024-04" db="EMBL/GenBank/DDBJ databases">
        <authorList>
            <person name="Chen Y."/>
            <person name="Shah S."/>
            <person name="Dougan E. K."/>
            <person name="Thang M."/>
            <person name="Chan C."/>
        </authorList>
    </citation>
    <scope>NUCLEOTIDE SEQUENCE [LARGE SCALE GENOMIC DNA]</scope>
</reference>
<evidence type="ECO:0000256" key="1">
    <source>
        <dbReference type="SAM" id="Coils"/>
    </source>
</evidence>
<reference evidence="3" key="1">
    <citation type="submission" date="2022-10" db="EMBL/GenBank/DDBJ databases">
        <authorList>
            <person name="Chen Y."/>
            <person name="Dougan E. K."/>
            <person name="Chan C."/>
            <person name="Rhodes N."/>
            <person name="Thang M."/>
        </authorList>
    </citation>
    <scope>NUCLEOTIDE SEQUENCE</scope>
</reference>
<gene>
    <name evidence="3" type="ORF">C1SCF055_LOCUS30050</name>
</gene>
<evidence type="ECO:0000313" key="3">
    <source>
        <dbReference type="EMBL" id="CAI4004249.1"/>
    </source>
</evidence>
<evidence type="ECO:0000256" key="2">
    <source>
        <dbReference type="SAM" id="MobiDB-lite"/>
    </source>
</evidence>
<dbReference type="AlphaFoldDB" id="A0A9P1D5M9"/>
<proteinExistence type="predicted"/>
<organism evidence="3">
    <name type="scientific">Cladocopium goreaui</name>
    <dbReference type="NCBI Taxonomy" id="2562237"/>
    <lineage>
        <taxon>Eukaryota</taxon>
        <taxon>Sar</taxon>
        <taxon>Alveolata</taxon>
        <taxon>Dinophyceae</taxon>
        <taxon>Suessiales</taxon>
        <taxon>Symbiodiniaceae</taxon>
        <taxon>Cladocopium</taxon>
    </lineage>
</organism>
<accession>A0A9P1D5M9</accession>
<sequence length="1133" mass="126807">MVRGGVGGAAADQPPNAQVSVEEVRVRAARILVRIKASCEVLTTVPLNDFGPRACILEVLMRDSEMSQVSALDRVAQTREKCEVQRSHIVAGGLSEDPCVREKDLQGFKQKLRDLTKNRGILRNEVDNLKDDLEAMEVRLQQRCIKHGILAKDVDQLIWDFSQKEGDFTGCQTVLSELEQCEELHQQHLAQVDELRAQLRDAEDLAESSGNKEVEAKLRAEELRRHEAEWEEFCHAAPAKLERCQCRLVDVCAQRSGFAKQRQEVSMEVDRAERRSKELKESLREVHAALASADAVGKELDALKPVINSELIMTDDEVRQLKQLASRLAPAKPARLRRRSGAEEDIRESESSSAREACNEGAPKWDDAAEQDFHQDLHFRALRKLRDERERCWLEEERWLKETLQRTEDNLLKLREQLGSLGAQPVQTSSGVQNHPATFTPKGGLPTLALPPTQIFNLEAEHGVDYYQNLHYMRSRILQENGKSENIPYFEMPVCPKVKELVGYLRPVHRCAIATFKSILQTGTLDSREVRSSIAEDPYAALEKKVPADSRIYCWMLSFTKDKPVEPLVDWVVASSKQALARIQFQSSEASDRAQRRQSLETLTAAVNQLELEVKYFYGWSQLTSKLSDALNRVVEALPEEVQAALDALISHFRQLLGLPDKHGALWVYLSSLSSGAVTNPAEAAAMIAANWENVRSRLPADVDPFLHMMDQTFAKEAASVRSLNSLMQKLGERAEEHASNVFHGNTPGIGYFRDLELGTNKQVFSIVGAHFEQGYGDIMIVLEQTVMCHPDFNMTPCAGTGFASGNAKTFNTWLPKSDVEEFHRCKLNAGVRGWRSVMASALANACRVHYKRGSIEEVDQNDLLMFMAYENSHCLIEGHLPPLLPLKGYAAQILIPRSSYQQLTGTEEERLLELMDGESSRIVVTDSFLTPLEIFGAYIFTSPSALSNGFAVNAMPSERPWRLPARAKCPGTMKLTFTLSALHVQVALLDDNNLGFVIGIGKMVKFEDSPSAQLMQLGFDGTWLEMECEEILQERSCLVEETDGETCSLWLSGNGHPLHSVFKASPDVAKAEGTFDIQVCPQTSSIMIMHGSDMGLFVKMEEPESRKVLSQLSAVEFRALYGDAKITNIKVI</sequence>
<dbReference type="OrthoDB" id="9977239at2759"/>
<protein>
    <submittedName>
        <fullName evidence="5">PX domain-containing protein</fullName>
    </submittedName>
</protein>
<dbReference type="EMBL" id="CAMXCT020003395">
    <property type="protein sequence ID" value="CAL1157624.1"/>
    <property type="molecule type" value="Genomic_DNA"/>
</dbReference>
<evidence type="ECO:0000313" key="6">
    <source>
        <dbReference type="Proteomes" id="UP001152797"/>
    </source>
</evidence>
<feature type="coiled-coil region" evidence="1">
    <location>
        <begin position="262"/>
        <end position="289"/>
    </location>
</feature>
<dbReference type="EMBL" id="CAMXCT030003395">
    <property type="protein sequence ID" value="CAL4791561.1"/>
    <property type="molecule type" value="Genomic_DNA"/>
</dbReference>
<name>A0A9P1D5M9_9DINO</name>
<dbReference type="EMBL" id="CAMXCT010003395">
    <property type="protein sequence ID" value="CAI4004249.1"/>
    <property type="molecule type" value="Genomic_DNA"/>
</dbReference>
<comment type="caution">
    <text evidence="3">The sequence shown here is derived from an EMBL/GenBank/DDBJ whole genome shotgun (WGS) entry which is preliminary data.</text>
</comment>
<feature type="coiled-coil region" evidence="1">
    <location>
        <begin position="105"/>
        <end position="139"/>
    </location>
</feature>
<feature type="coiled-coil region" evidence="1">
    <location>
        <begin position="397"/>
        <end position="424"/>
    </location>
</feature>
<keyword evidence="6" id="KW-1185">Reference proteome</keyword>